<dbReference type="AlphaFoldDB" id="A0A1I2IFB1"/>
<keyword evidence="3" id="KW-1185">Reference proteome</keyword>
<feature type="compositionally biased region" description="Polar residues" evidence="1">
    <location>
        <begin position="22"/>
        <end position="47"/>
    </location>
</feature>
<dbReference type="RefSeq" id="WP_096331508.1">
    <property type="nucleotide sequence ID" value="NZ_FOMX01000065.1"/>
</dbReference>
<protein>
    <submittedName>
        <fullName evidence="2">Uncharacterized protein</fullName>
    </submittedName>
</protein>
<gene>
    <name evidence="2" type="ORF">SAMN02745121_08671</name>
</gene>
<name>A0A1I2IFB1_9BACT</name>
<feature type="compositionally biased region" description="Low complexity" evidence="1">
    <location>
        <begin position="48"/>
        <end position="68"/>
    </location>
</feature>
<dbReference type="EMBL" id="FOMX01000065">
    <property type="protein sequence ID" value="SFF40914.1"/>
    <property type="molecule type" value="Genomic_DNA"/>
</dbReference>
<accession>A0A1I2IFB1</accession>
<reference evidence="3" key="1">
    <citation type="submission" date="2016-10" db="EMBL/GenBank/DDBJ databases">
        <authorList>
            <person name="Varghese N."/>
            <person name="Submissions S."/>
        </authorList>
    </citation>
    <scope>NUCLEOTIDE SEQUENCE [LARGE SCALE GENOMIC DNA]</scope>
    <source>
        <strain evidence="3">ATCC 25963</strain>
    </source>
</reference>
<feature type="region of interest" description="Disordered" evidence="1">
    <location>
        <begin position="13"/>
        <end position="96"/>
    </location>
</feature>
<evidence type="ECO:0000256" key="1">
    <source>
        <dbReference type="SAM" id="MobiDB-lite"/>
    </source>
</evidence>
<evidence type="ECO:0000313" key="3">
    <source>
        <dbReference type="Proteomes" id="UP000199400"/>
    </source>
</evidence>
<evidence type="ECO:0000313" key="2">
    <source>
        <dbReference type="EMBL" id="SFF40914.1"/>
    </source>
</evidence>
<sequence length="252" mass="25620">MRSVVLVLVVVGCGPGQPGDASATQTAETATGDASATQTAETATGDGSTTQTAETATEASTSPATDGVTTGGGVTQASEAETGDGTASTTASETGEVCEDIEAVPAGEPDAPCEGGGLLFLWDDEDVLAGLEWCPIDALHRYAAVVCPCGGECRTDDECGVGSACLCASVYDNNGYVSENRCVPADCRTDSDCPAGFECGVSPSMCGWGWNLELHCRTPADTCAGNEDCDGQLCRFDPDTMAWGCTDSWACE</sequence>
<organism evidence="2 3">
    <name type="scientific">Nannocystis exedens</name>
    <dbReference type="NCBI Taxonomy" id="54"/>
    <lineage>
        <taxon>Bacteria</taxon>
        <taxon>Pseudomonadati</taxon>
        <taxon>Myxococcota</taxon>
        <taxon>Polyangia</taxon>
        <taxon>Nannocystales</taxon>
        <taxon>Nannocystaceae</taxon>
        <taxon>Nannocystis</taxon>
    </lineage>
</organism>
<proteinExistence type="predicted"/>
<dbReference type="Proteomes" id="UP000199400">
    <property type="component" value="Unassembled WGS sequence"/>
</dbReference>